<proteinExistence type="predicted"/>
<evidence type="ECO:0000256" key="3">
    <source>
        <dbReference type="ARBA" id="ARBA00023306"/>
    </source>
</evidence>
<dbReference type="GO" id="GO:0008104">
    <property type="term" value="P:intracellular protein localization"/>
    <property type="evidence" value="ECO:0007669"/>
    <property type="project" value="TreeGrafter"/>
</dbReference>
<dbReference type="InterPro" id="IPR052213">
    <property type="entry name" value="PAR3"/>
</dbReference>
<organism evidence="5 6">
    <name type="scientific">Petrolisthes manimaculis</name>
    <dbReference type="NCBI Taxonomy" id="1843537"/>
    <lineage>
        <taxon>Eukaryota</taxon>
        <taxon>Metazoa</taxon>
        <taxon>Ecdysozoa</taxon>
        <taxon>Arthropoda</taxon>
        <taxon>Crustacea</taxon>
        <taxon>Multicrustacea</taxon>
        <taxon>Malacostraca</taxon>
        <taxon>Eumalacostraca</taxon>
        <taxon>Eucarida</taxon>
        <taxon>Decapoda</taxon>
        <taxon>Pleocyemata</taxon>
        <taxon>Anomura</taxon>
        <taxon>Galatheoidea</taxon>
        <taxon>Porcellanidae</taxon>
        <taxon>Petrolisthes</taxon>
    </lineage>
</organism>
<dbReference type="GO" id="GO:0051301">
    <property type="term" value="P:cell division"/>
    <property type="evidence" value="ECO:0007669"/>
    <property type="project" value="UniProtKB-KW"/>
</dbReference>
<keyword evidence="6" id="KW-1185">Reference proteome</keyword>
<dbReference type="Gene3D" id="3.10.20.90">
    <property type="entry name" value="Phosphatidylinositol 3-kinase Catalytic Subunit, Chain A, domain 1"/>
    <property type="match status" value="1"/>
</dbReference>
<dbReference type="GO" id="GO:0000226">
    <property type="term" value="P:microtubule cytoskeleton organization"/>
    <property type="evidence" value="ECO:0007669"/>
    <property type="project" value="TreeGrafter"/>
</dbReference>
<keyword evidence="3" id="KW-0131">Cell cycle</keyword>
<dbReference type="PANTHER" id="PTHR16484">
    <property type="entry name" value="PARTITIONING DEFECTIVE 3 RELATED"/>
    <property type="match status" value="1"/>
</dbReference>
<evidence type="ECO:0000313" key="6">
    <source>
        <dbReference type="Proteomes" id="UP001292094"/>
    </source>
</evidence>
<evidence type="ECO:0000256" key="2">
    <source>
        <dbReference type="ARBA" id="ARBA00022737"/>
    </source>
</evidence>
<dbReference type="GO" id="GO:0005912">
    <property type="term" value="C:adherens junction"/>
    <property type="evidence" value="ECO:0007669"/>
    <property type="project" value="TreeGrafter"/>
</dbReference>
<dbReference type="GO" id="GO:0035091">
    <property type="term" value="F:phosphatidylinositol binding"/>
    <property type="evidence" value="ECO:0007669"/>
    <property type="project" value="TreeGrafter"/>
</dbReference>
<feature type="domain" description="Par3/HAL N-terminal" evidence="4">
    <location>
        <begin position="22"/>
        <end position="63"/>
    </location>
</feature>
<protein>
    <recommendedName>
        <fullName evidence="4">Par3/HAL N-terminal domain-containing protein</fullName>
    </recommendedName>
</protein>
<keyword evidence="2" id="KW-0677">Repeat</keyword>
<gene>
    <name evidence="5" type="ORF">Pmani_009127</name>
</gene>
<dbReference type="GO" id="GO:0045197">
    <property type="term" value="P:establishment or maintenance of epithelial cell apical/basal polarity"/>
    <property type="evidence" value="ECO:0007669"/>
    <property type="project" value="TreeGrafter"/>
</dbReference>
<dbReference type="Pfam" id="PF12053">
    <property type="entry name" value="Par3_HAL_N_term"/>
    <property type="match status" value="1"/>
</dbReference>
<keyword evidence="1" id="KW-0132">Cell division</keyword>
<dbReference type="PANTHER" id="PTHR16484:SF17">
    <property type="entry name" value="BAZOOKA, ISOFORM B"/>
    <property type="match status" value="1"/>
</dbReference>
<evidence type="ECO:0000256" key="1">
    <source>
        <dbReference type="ARBA" id="ARBA00022618"/>
    </source>
</evidence>
<dbReference type="GO" id="GO:0030010">
    <property type="term" value="P:establishment of cell polarity"/>
    <property type="evidence" value="ECO:0007669"/>
    <property type="project" value="TreeGrafter"/>
</dbReference>
<evidence type="ECO:0000259" key="4">
    <source>
        <dbReference type="Pfam" id="PF12053"/>
    </source>
</evidence>
<evidence type="ECO:0000313" key="5">
    <source>
        <dbReference type="EMBL" id="KAK4319968.1"/>
    </source>
</evidence>
<dbReference type="InterPro" id="IPR021922">
    <property type="entry name" value="Par3/HAL_N"/>
</dbReference>
<dbReference type="GO" id="GO:0051660">
    <property type="term" value="P:establishment of centrosome localization"/>
    <property type="evidence" value="ECO:0007669"/>
    <property type="project" value="TreeGrafter"/>
</dbReference>
<dbReference type="GO" id="GO:0016324">
    <property type="term" value="C:apical plasma membrane"/>
    <property type="evidence" value="ECO:0007669"/>
    <property type="project" value="TreeGrafter"/>
</dbReference>
<sequence>MKYNANSAVRLEEVAGRRTGEMKVTVCFGSVRVVVPCGEGDILVRELIHKATTRYKKATAKSNARLREGDVQCGAENVTFVLTGLNWASLMFARPLLPLRPLPLLSPQLTSCPLLSCPYPYPPHS</sequence>
<dbReference type="AlphaFoldDB" id="A0AAE1UD75"/>
<accession>A0AAE1UD75</accession>
<dbReference type="EMBL" id="JAWZYT010000705">
    <property type="protein sequence ID" value="KAK4319968.1"/>
    <property type="molecule type" value="Genomic_DNA"/>
</dbReference>
<dbReference type="GO" id="GO:0005938">
    <property type="term" value="C:cell cortex"/>
    <property type="evidence" value="ECO:0007669"/>
    <property type="project" value="TreeGrafter"/>
</dbReference>
<name>A0AAE1UD75_9EUCA</name>
<dbReference type="GO" id="GO:0007155">
    <property type="term" value="P:cell adhesion"/>
    <property type="evidence" value="ECO:0007669"/>
    <property type="project" value="TreeGrafter"/>
</dbReference>
<comment type="caution">
    <text evidence="5">The sequence shown here is derived from an EMBL/GenBank/DDBJ whole genome shotgun (WGS) entry which is preliminary data.</text>
</comment>
<dbReference type="GO" id="GO:0043296">
    <property type="term" value="C:apical junction complex"/>
    <property type="evidence" value="ECO:0007669"/>
    <property type="project" value="TreeGrafter"/>
</dbReference>
<reference evidence="5" key="1">
    <citation type="submission" date="2023-11" db="EMBL/GenBank/DDBJ databases">
        <title>Genome assemblies of two species of porcelain crab, Petrolisthes cinctipes and Petrolisthes manimaculis (Anomura: Porcellanidae).</title>
        <authorList>
            <person name="Angst P."/>
        </authorList>
    </citation>
    <scope>NUCLEOTIDE SEQUENCE</scope>
    <source>
        <strain evidence="5">PB745_02</strain>
        <tissue evidence="5">Gill</tissue>
    </source>
</reference>
<dbReference type="Proteomes" id="UP001292094">
    <property type="component" value="Unassembled WGS sequence"/>
</dbReference>